<feature type="region of interest" description="Disordered" evidence="3">
    <location>
        <begin position="852"/>
        <end position="890"/>
    </location>
</feature>
<dbReference type="InterPro" id="IPR011049">
    <property type="entry name" value="Serralysin-like_metalloprot_C"/>
</dbReference>
<dbReference type="InterPro" id="IPR001343">
    <property type="entry name" value="Hemolysn_Ca-bd"/>
</dbReference>
<dbReference type="Gene3D" id="2.150.10.10">
    <property type="entry name" value="Serralysin-like metalloprotease, C-terminal"/>
    <property type="match status" value="1"/>
</dbReference>
<organism evidence="5 6">
    <name type="scientific">Aerosakkonema funiforme FACHB-1375</name>
    <dbReference type="NCBI Taxonomy" id="2949571"/>
    <lineage>
        <taxon>Bacteria</taxon>
        <taxon>Bacillati</taxon>
        <taxon>Cyanobacteriota</taxon>
        <taxon>Cyanophyceae</taxon>
        <taxon>Oscillatoriophycideae</taxon>
        <taxon>Aerosakkonematales</taxon>
        <taxon>Aerosakkonemataceae</taxon>
        <taxon>Aerosakkonema</taxon>
    </lineage>
</organism>
<protein>
    <submittedName>
        <fullName evidence="5">DUF3616 domain-containing protein</fullName>
    </submittedName>
</protein>
<reference evidence="5" key="2">
    <citation type="submission" date="2020-08" db="EMBL/GenBank/DDBJ databases">
        <authorList>
            <person name="Chen M."/>
            <person name="Teng W."/>
            <person name="Zhao L."/>
            <person name="Hu C."/>
            <person name="Zhou Y."/>
            <person name="Han B."/>
            <person name="Song L."/>
            <person name="Shu W."/>
        </authorList>
    </citation>
    <scope>NUCLEOTIDE SEQUENCE</scope>
    <source>
        <strain evidence="5">FACHB-1375</strain>
    </source>
</reference>
<name>A0A926VCV8_9CYAN</name>
<keyword evidence="2" id="KW-0964">Secreted</keyword>
<proteinExistence type="predicted"/>
<evidence type="ECO:0000313" key="5">
    <source>
        <dbReference type="EMBL" id="MBD2180567.1"/>
    </source>
</evidence>
<dbReference type="PANTHER" id="PTHR38340">
    <property type="entry name" value="S-LAYER PROTEIN"/>
    <property type="match status" value="1"/>
</dbReference>
<dbReference type="InterPro" id="IPR050557">
    <property type="entry name" value="RTX_toxin/Mannuronan_C5-epim"/>
</dbReference>
<dbReference type="InterPro" id="IPR018511">
    <property type="entry name" value="Hemolysin-typ_Ca-bd_CS"/>
</dbReference>
<feature type="compositionally biased region" description="Polar residues" evidence="3">
    <location>
        <begin position="875"/>
        <end position="890"/>
    </location>
</feature>
<dbReference type="RefSeq" id="WP_190462905.1">
    <property type="nucleotide sequence ID" value="NZ_JACJPW010000010.1"/>
</dbReference>
<comment type="subcellular location">
    <subcellularLocation>
        <location evidence="1">Secreted</location>
    </subcellularLocation>
</comment>
<evidence type="ECO:0000256" key="3">
    <source>
        <dbReference type="SAM" id="MobiDB-lite"/>
    </source>
</evidence>
<dbReference type="Proteomes" id="UP000641646">
    <property type="component" value="Unassembled WGS sequence"/>
</dbReference>
<feature type="domain" description="DUF3616" evidence="4">
    <location>
        <begin position="478"/>
        <end position="591"/>
    </location>
</feature>
<sequence>MSVLLNELKVNPPGTDDYYEYIELKGLANEALTNLYLVAIDGDLGDRGKAKYVLSLGSQTLGSNGFAIVQNGGYTVPAATRVITDTRLSGSGALENGSNSFLLINSSISINQSTDYDINDDGILELPTGATIVDAVGWSDGDSGDLVYGGVSLTQSSGTPDAATRFQTNNTANSAAAWYNGDLSGTTANSLTYDLATVSANFPTGGALSPGNLSFPNLAPTISVIAPLSGVIGDSTNPGVSFTVSDAETNASALTVTATSNNGTVVSNGNITVTAGTGGNRTLNLNPLGVGYADITVTVSDGSATTQTILKYAASAGGGGNTRFHTGASDASTAIALDSNIMLVADDEDQKLRLYDRNNSGLPINQFDFTSSLGLTDISGGVPREVDIEGSTRVGNRIFWIGSHSNSGTGGSLRPNRNRIFATDISGSGTSTTLSYVGRYDNLRTDLINWDSNNIHGKGANYYGLAASAAVGKIPEASDSSGFNIEGLAMAPGSTTTAYVSFRAPIEPTSVRTNALIVPVTNFDTLAMSSGAAGSATFGAPIELDLGGRGIRSIEGNGNGFLIVAGAAFSPAGEAPNDFRLYTWSGDPSDAPQMRDTNLTGMNPEGIVELPSGSINASNQIQLISDNGDNVWYNDGIAAKDLTEDNFQKFRSDWVTLGNIVASPLINEVNVNPPGTDSNYEYIELKGLAKQSLANLYLVAVSGNNGERGLAKFVKNLNSQSFGSNGLLAIQNGGYTVPTGTTVVTDTRLSGMGFLDNATNSFLLINSPTALTENTDYDSDNDGVLELPTGAKIMDAVGWSDGDSGDLVYGGVSLTQSSGTPDAATRLPTNSTPNSAAAWYNGDLSGSANSVTYSSSQVSSNFPTGGALTPGDVNVPNTSGTSSNDTLTGNSQNNVLVGRAGNDVLQGLGGNDFLDGGDGNDTLYGNQGADSLIGGAGVDKFVLAAGEGTDYIYDFVDGTDLIGLANGLTFNQLEITQDGTATRISLASNHQILGFLLGIQVSASGAADFTS</sequence>
<dbReference type="PROSITE" id="PS00330">
    <property type="entry name" value="HEMOLYSIN_CALCIUM"/>
    <property type="match status" value="2"/>
</dbReference>
<gene>
    <name evidence="5" type="ORF">H6G03_05515</name>
</gene>
<evidence type="ECO:0000259" key="4">
    <source>
        <dbReference type="Pfam" id="PF12275"/>
    </source>
</evidence>
<dbReference type="GO" id="GO:0005509">
    <property type="term" value="F:calcium ion binding"/>
    <property type="evidence" value="ECO:0007669"/>
    <property type="project" value="InterPro"/>
</dbReference>
<accession>A0A926VCV8</accession>
<comment type="caution">
    <text evidence="5">The sequence shown here is derived from an EMBL/GenBank/DDBJ whole genome shotgun (WGS) entry which is preliminary data.</text>
</comment>
<dbReference type="InterPro" id="IPR022060">
    <property type="entry name" value="DUF3616"/>
</dbReference>
<dbReference type="Pfam" id="PF12275">
    <property type="entry name" value="DUF3616"/>
    <property type="match status" value="1"/>
</dbReference>
<dbReference type="Pfam" id="PF00353">
    <property type="entry name" value="HemolysinCabind"/>
    <property type="match status" value="2"/>
</dbReference>
<keyword evidence="6" id="KW-1185">Reference proteome</keyword>
<evidence type="ECO:0000313" key="6">
    <source>
        <dbReference type="Proteomes" id="UP000641646"/>
    </source>
</evidence>
<dbReference type="GO" id="GO:0005576">
    <property type="term" value="C:extracellular region"/>
    <property type="evidence" value="ECO:0007669"/>
    <property type="project" value="UniProtKB-SubCell"/>
</dbReference>
<dbReference type="EMBL" id="JACJPW010000010">
    <property type="protein sequence ID" value="MBD2180567.1"/>
    <property type="molecule type" value="Genomic_DNA"/>
</dbReference>
<dbReference type="PRINTS" id="PR00313">
    <property type="entry name" value="CABNDNGRPT"/>
</dbReference>
<dbReference type="AlphaFoldDB" id="A0A926VCV8"/>
<evidence type="ECO:0000256" key="1">
    <source>
        <dbReference type="ARBA" id="ARBA00004613"/>
    </source>
</evidence>
<evidence type="ECO:0000256" key="2">
    <source>
        <dbReference type="ARBA" id="ARBA00022525"/>
    </source>
</evidence>
<dbReference type="SUPFAM" id="SSF51120">
    <property type="entry name" value="beta-Roll"/>
    <property type="match status" value="1"/>
</dbReference>
<reference evidence="5" key="1">
    <citation type="journal article" date="2015" name="ISME J.">
        <title>Draft Genome Sequence of Streptomyces incarnatus NRRL8089, which Produces the Nucleoside Antibiotic Sinefungin.</title>
        <authorList>
            <person name="Oshima K."/>
            <person name="Hattori M."/>
            <person name="Shimizu H."/>
            <person name="Fukuda K."/>
            <person name="Nemoto M."/>
            <person name="Inagaki K."/>
            <person name="Tamura T."/>
        </authorList>
    </citation>
    <scope>NUCLEOTIDE SEQUENCE</scope>
    <source>
        <strain evidence="5">FACHB-1375</strain>
    </source>
</reference>
<feature type="compositionally biased region" description="Low complexity" evidence="3">
    <location>
        <begin position="852"/>
        <end position="861"/>
    </location>
</feature>
<dbReference type="PANTHER" id="PTHR38340:SF1">
    <property type="entry name" value="S-LAYER PROTEIN"/>
    <property type="match status" value="1"/>
</dbReference>